<dbReference type="EMBL" id="JASBWS010000049">
    <property type="protein sequence ID" value="KAJ9105207.1"/>
    <property type="molecule type" value="Genomic_DNA"/>
</dbReference>
<name>A0ACC2W288_9TREE</name>
<dbReference type="Proteomes" id="UP001230649">
    <property type="component" value="Unassembled WGS sequence"/>
</dbReference>
<evidence type="ECO:0000313" key="1">
    <source>
        <dbReference type="EMBL" id="KAJ9105207.1"/>
    </source>
</evidence>
<reference evidence="1" key="1">
    <citation type="submission" date="2023-04" db="EMBL/GenBank/DDBJ databases">
        <title>Draft Genome sequencing of Naganishia species isolated from polar environments using Oxford Nanopore Technology.</title>
        <authorList>
            <person name="Leo P."/>
            <person name="Venkateswaran K."/>
        </authorList>
    </citation>
    <scope>NUCLEOTIDE SEQUENCE</scope>
    <source>
        <strain evidence="1">MNA-CCFEE 5262</strain>
    </source>
</reference>
<protein>
    <submittedName>
        <fullName evidence="1">Uncharacterized protein</fullName>
    </submittedName>
</protein>
<proteinExistence type="predicted"/>
<sequence>MFDSDEDDFMSDKYLVAAEATTKKSTQTYAQRRAAAAQQAEARHRESQMKPRAVREEEARRKALETSLFERTEEQSVGAGKAMGMMMKMGWKVGEGLGKREASAVEEDKRTESTSDEDDTPRGIGASKKRKLNHPPAPAAARTEPIRLSLWAGKSGLGAHQRSPSPENMSFLLRQTAAPVPTGPGKELDLSADDFRRRRGEREDAKRTEGREWAARGLLMEFDQAKGIPFHPLWIIPSAAIQTIPRPLLRLIDPETAADLPPDEPPAIRGRSPGQNLSAADGMRAVMRRDALVGLSEETEPVARRPTPPTTEEATAAAAVDLQVDWASYIPGVQRVLHMSPAEHLAYLVDSLRVEHLYCFWCAAKYGSVQEMDGPGGCPGTEEDDH</sequence>
<accession>A0ACC2W288</accession>
<comment type="caution">
    <text evidence="1">The sequence shown here is derived from an EMBL/GenBank/DDBJ whole genome shotgun (WGS) entry which is preliminary data.</text>
</comment>
<evidence type="ECO:0000313" key="2">
    <source>
        <dbReference type="Proteomes" id="UP001230649"/>
    </source>
</evidence>
<organism evidence="1 2">
    <name type="scientific">Naganishia adeliensis</name>
    <dbReference type="NCBI Taxonomy" id="92952"/>
    <lineage>
        <taxon>Eukaryota</taxon>
        <taxon>Fungi</taxon>
        <taxon>Dikarya</taxon>
        <taxon>Basidiomycota</taxon>
        <taxon>Agaricomycotina</taxon>
        <taxon>Tremellomycetes</taxon>
        <taxon>Filobasidiales</taxon>
        <taxon>Filobasidiaceae</taxon>
        <taxon>Naganishia</taxon>
    </lineage>
</organism>
<gene>
    <name evidence="1" type="ORF">QFC20_004342</name>
</gene>
<keyword evidence="2" id="KW-1185">Reference proteome</keyword>